<dbReference type="InterPro" id="IPR018060">
    <property type="entry name" value="HTH_AraC"/>
</dbReference>
<dbReference type="PANTHER" id="PTHR47893:SF1">
    <property type="entry name" value="REGULATORY PROTEIN PCHR"/>
    <property type="match status" value="1"/>
</dbReference>
<reference evidence="7 8" key="1">
    <citation type="journal article" date="2013" name="Front. Microbiol.">
        <title>The genome of the endophytic bacterium H. frisingense GSF30(T) identifies diverse strategies in the Herbaspirillum genus to interact with plants.</title>
        <authorList>
            <person name="Straub D."/>
            <person name="Rothballer M."/>
            <person name="Hartmann A."/>
            <person name="Ludewig U."/>
        </authorList>
    </citation>
    <scope>NUCLEOTIDE SEQUENCE [LARGE SCALE GENOMIC DNA]</scope>
    <source>
        <strain evidence="7 8">GSF30</strain>
    </source>
</reference>
<evidence type="ECO:0000256" key="3">
    <source>
        <dbReference type="ARBA" id="ARBA00023163"/>
    </source>
</evidence>
<protein>
    <submittedName>
        <fullName evidence="7">AraC family transcriptional regulator</fullName>
    </submittedName>
</protein>
<dbReference type="PROSITE" id="PS00041">
    <property type="entry name" value="HTH_ARAC_FAMILY_1"/>
    <property type="match status" value="1"/>
</dbReference>
<comment type="caution">
    <text evidence="7">The sequence shown here is derived from an EMBL/GenBank/DDBJ whole genome shotgun (WGS) entry which is preliminary data.</text>
</comment>
<dbReference type="SUPFAM" id="SSF52172">
    <property type="entry name" value="CheY-like"/>
    <property type="match status" value="1"/>
</dbReference>
<dbReference type="InterPro" id="IPR020449">
    <property type="entry name" value="Tscrpt_reg_AraC-type_HTH"/>
</dbReference>
<evidence type="ECO:0000256" key="4">
    <source>
        <dbReference type="PROSITE-ProRule" id="PRU00169"/>
    </source>
</evidence>
<feature type="domain" description="HTH araC/xylS-type" evidence="5">
    <location>
        <begin position="182"/>
        <end position="279"/>
    </location>
</feature>
<name>A0AAI9IFE6_9BURK</name>
<dbReference type="EMBL" id="AEEC02000011">
    <property type="protein sequence ID" value="EOA04960.1"/>
    <property type="molecule type" value="Genomic_DNA"/>
</dbReference>
<evidence type="ECO:0000256" key="1">
    <source>
        <dbReference type="ARBA" id="ARBA00023015"/>
    </source>
</evidence>
<dbReference type="Gene3D" id="3.40.50.2300">
    <property type="match status" value="1"/>
</dbReference>
<dbReference type="Pfam" id="PF00072">
    <property type="entry name" value="Response_reg"/>
    <property type="match status" value="1"/>
</dbReference>
<dbReference type="InterPro" id="IPR001789">
    <property type="entry name" value="Sig_transdc_resp-reg_receiver"/>
</dbReference>
<keyword evidence="2" id="KW-0238">DNA-binding</keyword>
<dbReference type="PANTHER" id="PTHR47893">
    <property type="entry name" value="REGULATORY PROTEIN PCHR"/>
    <property type="match status" value="1"/>
</dbReference>
<dbReference type="SUPFAM" id="SSF46689">
    <property type="entry name" value="Homeodomain-like"/>
    <property type="match status" value="2"/>
</dbReference>
<dbReference type="AlphaFoldDB" id="A0AAI9IFE6"/>
<dbReference type="Gene3D" id="1.10.10.60">
    <property type="entry name" value="Homeodomain-like"/>
    <property type="match status" value="2"/>
</dbReference>
<feature type="domain" description="Response regulatory" evidence="6">
    <location>
        <begin position="24"/>
        <end position="140"/>
    </location>
</feature>
<dbReference type="SMART" id="SM00342">
    <property type="entry name" value="HTH_ARAC"/>
    <property type="match status" value="1"/>
</dbReference>
<dbReference type="GO" id="GO:0043565">
    <property type="term" value="F:sequence-specific DNA binding"/>
    <property type="evidence" value="ECO:0007669"/>
    <property type="project" value="InterPro"/>
</dbReference>
<dbReference type="InterPro" id="IPR009057">
    <property type="entry name" value="Homeodomain-like_sf"/>
</dbReference>
<dbReference type="GO" id="GO:0003700">
    <property type="term" value="F:DNA-binding transcription factor activity"/>
    <property type="evidence" value="ECO:0007669"/>
    <property type="project" value="InterPro"/>
</dbReference>
<evidence type="ECO:0000259" key="6">
    <source>
        <dbReference type="PROSITE" id="PS50110"/>
    </source>
</evidence>
<proteinExistence type="predicted"/>
<dbReference type="PRINTS" id="PR00032">
    <property type="entry name" value="HTHARAC"/>
</dbReference>
<evidence type="ECO:0000313" key="8">
    <source>
        <dbReference type="Proteomes" id="UP000006772"/>
    </source>
</evidence>
<keyword evidence="3" id="KW-0804">Transcription</keyword>
<gene>
    <name evidence="7" type="ORF">HFRIS_010119</name>
</gene>
<dbReference type="InterPro" id="IPR011006">
    <property type="entry name" value="CheY-like_superfamily"/>
</dbReference>
<evidence type="ECO:0000313" key="7">
    <source>
        <dbReference type="EMBL" id="EOA04960.1"/>
    </source>
</evidence>
<feature type="modified residue" description="4-aspartylphosphate" evidence="4">
    <location>
        <position position="73"/>
    </location>
</feature>
<dbReference type="PROSITE" id="PS50110">
    <property type="entry name" value="RESPONSE_REGULATORY"/>
    <property type="match status" value="1"/>
</dbReference>
<accession>A0AAI9IFE6</accession>
<dbReference type="Proteomes" id="UP000006772">
    <property type="component" value="Unassembled WGS sequence"/>
</dbReference>
<organism evidence="7 8">
    <name type="scientific">Herbaspirillum frisingense GSF30</name>
    <dbReference type="NCBI Taxonomy" id="864073"/>
    <lineage>
        <taxon>Bacteria</taxon>
        <taxon>Pseudomonadati</taxon>
        <taxon>Pseudomonadota</taxon>
        <taxon>Betaproteobacteria</taxon>
        <taxon>Burkholderiales</taxon>
        <taxon>Oxalobacteraceae</taxon>
        <taxon>Herbaspirillum</taxon>
    </lineage>
</organism>
<dbReference type="RefSeq" id="WP_006463218.1">
    <property type="nucleotide sequence ID" value="NZ_AEEC02000011.1"/>
</dbReference>
<dbReference type="PROSITE" id="PS01124">
    <property type="entry name" value="HTH_ARAC_FAMILY_2"/>
    <property type="match status" value="1"/>
</dbReference>
<dbReference type="GO" id="GO:0000160">
    <property type="term" value="P:phosphorelay signal transduction system"/>
    <property type="evidence" value="ECO:0007669"/>
    <property type="project" value="InterPro"/>
</dbReference>
<keyword evidence="1" id="KW-0805">Transcription regulation</keyword>
<evidence type="ECO:0000259" key="5">
    <source>
        <dbReference type="PROSITE" id="PS01124"/>
    </source>
</evidence>
<dbReference type="InterPro" id="IPR018062">
    <property type="entry name" value="HTH_AraC-typ_CS"/>
</dbReference>
<dbReference type="Pfam" id="PF12833">
    <property type="entry name" value="HTH_18"/>
    <property type="match status" value="1"/>
</dbReference>
<dbReference type="SMART" id="SM00448">
    <property type="entry name" value="REC"/>
    <property type="match status" value="1"/>
</dbReference>
<dbReference type="InterPro" id="IPR053142">
    <property type="entry name" value="PchR_regulatory_protein"/>
</dbReference>
<evidence type="ECO:0000256" key="2">
    <source>
        <dbReference type="ARBA" id="ARBA00023125"/>
    </source>
</evidence>
<sequence length="279" mass="30835">MSHRTNLNTRTTHTAHTGLLAGQRILLVDDAEEDRMLLSGFLLRYGARLYVARDGQDGYHKAQTVRPDLILMDIRMPVYDGLTSCRLLKANAVTRNIPLIFLSAADASEEKISGLRAGAVDYVTKPFDFEEVRLRLCVHLRSPVHEELAPLPNMAGSSAADVSPATVGTSVNNSTFDVVLFEAARRLILEKLDQPMGLHVLAAAVGSNARRLSVAFKHCCGVTVFDYLREERMKEARRLLSESTLDIGAIALAIGYSNTANFSTAFRDRFGMPPSQFRR</sequence>
<keyword evidence="4" id="KW-0597">Phosphoprotein</keyword>